<proteinExistence type="predicted"/>
<feature type="signal peptide" evidence="1">
    <location>
        <begin position="1"/>
        <end position="20"/>
    </location>
</feature>
<evidence type="ECO:0000256" key="1">
    <source>
        <dbReference type="SAM" id="SignalP"/>
    </source>
</evidence>
<organism evidence="2 3">
    <name type="scientific">Gracilimonas sediminicola</name>
    <dbReference type="NCBI Taxonomy" id="2952158"/>
    <lineage>
        <taxon>Bacteria</taxon>
        <taxon>Pseudomonadati</taxon>
        <taxon>Balneolota</taxon>
        <taxon>Balneolia</taxon>
        <taxon>Balneolales</taxon>
        <taxon>Balneolaceae</taxon>
        <taxon>Gracilimonas</taxon>
    </lineage>
</organism>
<keyword evidence="1" id="KW-0732">Signal</keyword>
<accession>A0A9X2L3V9</accession>
<keyword evidence="3" id="KW-1185">Reference proteome</keyword>
<gene>
    <name evidence="2" type="ORF">NM125_09705</name>
</gene>
<dbReference type="RefSeq" id="WP_255134710.1">
    <property type="nucleotide sequence ID" value="NZ_JANDBC010000001.1"/>
</dbReference>
<evidence type="ECO:0000313" key="3">
    <source>
        <dbReference type="Proteomes" id="UP001139125"/>
    </source>
</evidence>
<sequence length="421" mass="48637">MNFRNTLLLLFLLIPIYSLAQSETTDTPEEKQTLNVYLDCRGCNGSYVRSEVNFINFVRDQSDAEVHLLVTLQQTGSGGWEHTLNFMGQGFIEDKSQILTFVSPKSDTNDEMRRRLVKHVKLGLVYFLAGREVLSDLNVNFSGSLSESTVVSEADPWNSWVFRVRASTDFDGEQSQGNLRLNGNVDARRITDQWKINFNYNQNYRRRSFTSEDSTGKETTDIYITENQRFFGLQAFSLGDHWTVGAYQRAQSSTQNNIDLSIGATPSIEYSLFPYREHNRREVTFRYGILGSYYDYSETTIFNKDEEFLWRQELTIRTDFTQPWGGIYGWLDAGNYMHDFSKNRVNMGFRVNMRIVRGLSIFFSARYSLINDQLSLPAGDLTEEERLLNLSQQATSYEYGGSFGFEFNFGSVYNNVINPRF</sequence>
<dbReference type="Proteomes" id="UP001139125">
    <property type="component" value="Unassembled WGS sequence"/>
</dbReference>
<comment type="caution">
    <text evidence="2">The sequence shown here is derived from an EMBL/GenBank/DDBJ whole genome shotgun (WGS) entry which is preliminary data.</text>
</comment>
<evidence type="ECO:0000313" key="2">
    <source>
        <dbReference type="EMBL" id="MCP9291848.1"/>
    </source>
</evidence>
<dbReference type="EMBL" id="JANDBC010000001">
    <property type="protein sequence ID" value="MCP9291848.1"/>
    <property type="molecule type" value="Genomic_DNA"/>
</dbReference>
<dbReference type="AlphaFoldDB" id="A0A9X2L3V9"/>
<name>A0A9X2L3V9_9BACT</name>
<protein>
    <recommendedName>
        <fullName evidence="4">Outer membrane protein beta-barrel family protein</fullName>
    </recommendedName>
</protein>
<evidence type="ECO:0008006" key="4">
    <source>
        <dbReference type="Google" id="ProtNLM"/>
    </source>
</evidence>
<feature type="chain" id="PRO_5040878642" description="Outer membrane protein beta-barrel family protein" evidence="1">
    <location>
        <begin position="21"/>
        <end position="421"/>
    </location>
</feature>
<reference evidence="2" key="1">
    <citation type="submission" date="2022-06" db="EMBL/GenBank/DDBJ databases">
        <title>Gracilimonas sp. CAU 1638 isolated from sea sediment.</title>
        <authorList>
            <person name="Kim W."/>
        </authorList>
    </citation>
    <scope>NUCLEOTIDE SEQUENCE</scope>
    <source>
        <strain evidence="2">CAU 1638</strain>
    </source>
</reference>